<proteinExistence type="predicted"/>
<keyword evidence="2" id="KW-1185">Reference proteome</keyword>
<sequence>MSKLFYFITFLFTIILSGQTSKLKSYSKQYVYILNPEDTTQKILTHIYTKDICGNETSHCDFDYIDYLSFESQKSKSLSIKDRGYREYNYGNNCNPINVIIYDKNKKILKKYFYNYNENNYLDELLIIDSHNKQLSKYKYNYDKKGNLIKETRYNNKNKADHIIKYKYLNNKVCKEIRKHLNINNIIVCNYTYDIMNNLIIQEWSNTKSKEKEFEIFIYLDSSKIKELFISQEGISERLNTYYENGLEKTSKLIHPENGNIIYYNYYEYEYN</sequence>
<evidence type="ECO:0000313" key="1">
    <source>
        <dbReference type="EMBL" id="BCY28596.1"/>
    </source>
</evidence>
<protein>
    <recommendedName>
        <fullName evidence="3">YD repeat-containing protein</fullName>
    </recommendedName>
</protein>
<evidence type="ECO:0000313" key="2">
    <source>
        <dbReference type="Proteomes" id="UP000825258"/>
    </source>
</evidence>
<accession>A0ABN6HWA5</accession>
<organism evidence="1 2">
    <name type="scientific">Flavobacterium okayamense</name>
    <dbReference type="NCBI Taxonomy" id="2830782"/>
    <lineage>
        <taxon>Bacteria</taxon>
        <taxon>Pseudomonadati</taxon>
        <taxon>Bacteroidota</taxon>
        <taxon>Flavobacteriia</taxon>
        <taxon>Flavobacteriales</taxon>
        <taxon>Flavobacteriaceae</taxon>
        <taxon>Flavobacterium</taxon>
    </lineage>
</organism>
<dbReference type="EMBL" id="AP024749">
    <property type="protein sequence ID" value="BCY28596.1"/>
    <property type="molecule type" value="Genomic_DNA"/>
</dbReference>
<name>A0ABN6HWA5_9FLAO</name>
<evidence type="ECO:0008006" key="3">
    <source>
        <dbReference type="Google" id="ProtNLM"/>
    </source>
</evidence>
<dbReference type="RefSeq" id="WP_221257715.1">
    <property type="nucleotide sequence ID" value="NZ_AP024749.1"/>
</dbReference>
<dbReference type="Proteomes" id="UP000825258">
    <property type="component" value="Chromosome"/>
</dbReference>
<reference evidence="1 2" key="1">
    <citation type="submission" date="2021-06" db="EMBL/GenBank/DDBJ databases">
        <title>Whole genome sequences of Flavobacterium sp. KK2020170 and assembly.</title>
        <authorList>
            <person name="Kitahara K."/>
            <person name="Miyoshi S."/>
            <person name="Uesaka K."/>
        </authorList>
    </citation>
    <scope>NUCLEOTIDE SEQUENCE [LARGE SCALE GENOMIC DNA]</scope>
    <source>
        <strain evidence="1 2">KK2020170</strain>
    </source>
</reference>
<gene>
    <name evidence="1" type="ORF">KK2020170_14640</name>
</gene>